<dbReference type="GO" id="GO:0016567">
    <property type="term" value="P:protein ubiquitination"/>
    <property type="evidence" value="ECO:0007669"/>
    <property type="project" value="InterPro"/>
</dbReference>
<keyword evidence="1" id="KW-0479">Metal-binding</keyword>
<sequence length="616" mass="66361">MSSGHGGNHQRTLTLSTPSDGDSEHEDNSSYSASEIPAEPHVSSQDDEYNSDESEESDAPAATPAQSERVSPLQVDENADVIVVSGAHPRSPVRQPSPTSPKRVPKRPFTPSQPSDDDNLCIICLENWTSAGPHQICCLPCGHLFGYACIRQWLGRSRRGRQCPNCKTSARIKDLRYIFGVSTRLAATDTSEIQSLQKRIRQETESHEYTKLKLKETRRIADQAIREMKELRKRVPKPVPTFGGTRGGPAKCTRHPTLLADCNTNGDTVAVAFDNNSGVLFGERMSGSVAVSQRLSRLDIGRCAIAQSSRAVGNRRVNAIAVDTRPSSPSHRSVAVADAGRKLTILAPNLNLAANVDCGSSLLSATWLERKPNCVVVGAVDGKVLTYDVRNLAGGQLSSVQLAFGGARGVHSVRECTVNDDLVLLAGTPSGLFGVRYSEGLFTAPIVSDFYCADLEGASICSVAVDAGLIAVSSRRRVDGEWKSSILLNEGLRWREDGKFTFSATVGKPLQGHSQTLPFEQVGVLGGGDGGQPMVVAADRNAKGKVRMWNTNRLGSGSQWKTFEIEQNYDSEGATVRACAAQRLPRRARLDKVPKGTEALFACVTYGSIRLFAAGS</sequence>
<dbReference type="GO" id="GO:0036297">
    <property type="term" value="P:interstrand cross-link repair"/>
    <property type="evidence" value="ECO:0007669"/>
    <property type="project" value="InterPro"/>
</dbReference>
<feature type="domain" description="RING-type" evidence="3">
    <location>
        <begin position="121"/>
        <end position="167"/>
    </location>
</feature>
<dbReference type="PANTHER" id="PTHR16047">
    <property type="entry name" value="RFWD3 PROTEIN"/>
    <property type="match status" value="1"/>
</dbReference>
<dbReference type="PhylomeDB" id="R7Q3D2"/>
<proteinExistence type="predicted"/>
<dbReference type="GO" id="GO:0005634">
    <property type="term" value="C:nucleus"/>
    <property type="evidence" value="ECO:0007669"/>
    <property type="project" value="InterPro"/>
</dbReference>
<dbReference type="Pfam" id="PF13639">
    <property type="entry name" value="zf-RING_2"/>
    <property type="match status" value="1"/>
</dbReference>
<dbReference type="RefSeq" id="XP_005712855.1">
    <property type="nucleotide sequence ID" value="XM_005712798.1"/>
</dbReference>
<evidence type="ECO:0000259" key="3">
    <source>
        <dbReference type="PROSITE" id="PS50089"/>
    </source>
</evidence>
<dbReference type="GeneID" id="17320571"/>
<feature type="region of interest" description="Disordered" evidence="2">
    <location>
        <begin position="1"/>
        <end position="74"/>
    </location>
</feature>
<dbReference type="EMBL" id="HG001632">
    <property type="protein sequence ID" value="CDF33052.1"/>
    <property type="molecule type" value="Genomic_DNA"/>
</dbReference>
<keyword evidence="1" id="KW-0862">Zinc</keyword>
<dbReference type="GO" id="GO:0004842">
    <property type="term" value="F:ubiquitin-protein transferase activity"/>
    <property type="evidence" value="ECO:0007669"/>
    <property type="project" value="InterPro"/>
</dbReference>
<dbReference type="InterPro" id="IPR036322">
    <property type="entry name" value="WD40_repeat_dom_sf"/>
</dbReference>
<dbReference type="AlphaFoldDB" id="R7Q3D2"/>
<keyword evidence="5" id="KW-1185">Reference proteome</keyword>
<dbReference type="SUPFAM" id="SSF57850">
    <property type="entry name" value="RING/U-box"/>
    <property type="match status" value="1"/>
</dbReference>
<protein>
    <recommendedName>
        <fullName evidence="3">RING-type domain-containing protein</fullName>
    </recommendedName>
</protein>
<dbReference type="STRING" id="2769.R7Q3D2"/>
<dbReference type="InterPro" id="IPR001841">
    <property type="entry name" value="Znf_RING"/>
</dbReference>
<dbReference type="OMA" id="ETESHEY"/>
<dbReference type="OrthoDB" id="4952at2759"/>
<dbReference type="InterPro" id="IPR013083">
    <property type="entry name" value="Znf_RING/FYVE/PHD"/>
</dbReference>
<dbReference type="Gene3D" id="3.30.40.10">
    <property type="entry name" value="Zinc/RING finger domain, C3HC4 (zinc finger)"/>
    <property type="match status" value="1"/>
</dbReference>
<feature type="region of interest" description="Disordered" evidence="2">
    <location>
        <begin position="86"/>
        <end position="113"/>
    </location>
</feature>
<name>R7Q3D2_CHOCR</name>
<dbReference type="PANTHER" id="PTHR16047:SF7">
    <property type="entry name" value="E3 UBIQUITIN-PROTEIN LIGASE RFWD3"/>
    <property type="match status" value="1"/>
</dbReference>
<dbReference type="CDD" id="cd16450">
    <property type="entry name" value="mRING-C3HGC3_RFWD3"/>
    <property type="match status" value="1"/>
</dbReference>
<dbReference type="SMART" id="SM00184">
    <property type="entry name" value="RING"/>
    <property type="match status" value="1"/>
</dbReference>
<evidence type="ECO:0000313" key="4">
    <source>
        <dbReference type="EMBL" id="CDF33052.1"/>
    </source>
</evidence>
<dbReference type="InterPro" id="IPR037381">
    <property type="entry name" value="RFWD3"/>
</dbReference>
<dbReference type="GO" id="GO:0008270">
    <property type="term" value="F:zinc ion binding"/>
    <property type="evidence" value="ECO:0007669"/>
    <property type="project" value="UniProtKB-KW"/>
</dbReference>
<evidence type="ECO:0000256" key="2">
    <source>
        <dbReference type="SAM" id="MobiDB-lite"/>
    </source>
</evidence>
<keyword evidence="1" id="KW-0863">Zinc-finger</keyword>
<dbReference type="Gramene" id="CDF33052">
    <property type="protein sequence ID" value="CDF33052"/>
    <property type="gene ID" value="CHC_T00001870001"/>
</dbReference>
<gene>
    <name evidence="4" type="ORF">CHC_T00001870001</name>
</gene>
<evidence type="ECO:0000256" key="1">
    <source>
        <dbReference type="PROSITE-ProRule" id="PRU00175"/>
    </source>
</evidence>
<dbReference type="Proteomes" id="UP000012073">
    <property type="component" value="Unassembled WGS sequence"/>
</dbReference>
<organism evidence="4 5">
    <name type="scientific">Chondrus crispus</name>
    <name type="common">Carrageen Irish moss</name>
    <name type="synonym">Polymorpha crispa</name>
    <dbReference type="NCBI Taxonomy" id="2769"/>
    <lineage>
        <taxon>Eukaryota</taxon>
        <taxon>Rhodophyta</taxon>
        <taxon>Florideophyceae</taxon>
        <taxon>Rhodymeniophycidae</taxon>
        <taxon>Gigartinales</taxon>
        <taxon>Gigartinaceae</taxon>
        <taxon>Chondrus</taxon>
    </lineage>
</organism>
<feature type="compositionally biased region" description="Acidic residues" evidence="2">
    <location>
        <begin position="45"/>
        <end position="58"/>
    </location>
</feature>
<accession>R7Q3D2</accession>
<dbReference type="PROSITE" id="PS50089">
    <property type="entry name" value="ZF_RING_2"/>
    <property type="match status" value="1"/>
</dbReference>
<dbReference type="KEGG" id="ccp:CHC_T00001870001"/>
<dbReference type="SUPFAM" id="SSF50978">
    <property type="entry name" value="WD40 repeat-like"/>
    <property type="match status" value="1"/>
</dbReference>
<evidence type="ECO:0000313" key="5">
    <source>
        <dbReference type="Proteomes" id="UP000012073"/>
    </source>
</evidence>
<reference evidence="5" key="1">
    <citation type="journal article" date="2013" name="Proc. Natl. Acad. Sci. U.S.A.">
        <title>Genome structure and metabolic features in the red seaweed Chondrus crispus shed light on evolution of the Archaeplastida.</title>
        <authorList>
            <person name="Collen J."/>
            <person name="Porcel B."/>
            <person name="Carre W."/>
            <person name="Ball S.G."/>
            <person name="Chaparro C."/>
            <person name="Tonon T."/>
            <person name="Barbeyron T."/>
            <person name="Michel G."/>
            <person name="Noel B."/>
            <person name="Valentin K."/>
            <person name="Elias M."/>
            <person name="Artiguenave F."/>
            <person name="Arun A."/>
            <person name="Aury J.M."/>
            <person name="Barbosa-Neto J.F."/>
            <person name="Bothwell J.H."/>
            <person name="Bouget F.Y."/>
            <person name="Brillet L."/>
            <person name="Cabello-Hurtado F."/>
            <person name="Capella-Gutierrez S."/>
            <person name="Charrier B."/>
            <person name="Cladiere L."/>
            <person name="Cock J.M."/>
            <person name="Coelho S.M."/>
            <person name="Colleoni C."/>
            <person name="Czjzek M."/>
            <person name="Da Silva C."/>
            <person name="Delage L."/>
            <person name="Denoeud F."/>
            <person name="Deschamps P."/>
            <person name="Dittami S.M."/>
            <person name="Gabaldon T."/>
            <person name="Gachon C.M."/>
            <person name="Groisillier A."/>
            <person name="Herve C."/>
            <person name="Jabbari K."/>
            <person name="Katinka M."/>
            <person name="Kloareg B."/>
            <person name="Kowalczyk N."/>
            <person name="Labadie K."/>
            <person name="Leblanc C."/>
            <person name="Lopez P.J."/>
            <person name="McLachlan D.H."/>
            <person name="Meslet-Cladiere L."/>
            <person name="Moustafa A."/>
            <person name="Nehr Z."/>
            <person name="Nyvall Collen P."/>
            <person name="Panaud O."/>
            <person name="Partensky F."/>
            <person name="Poulain J."/>
            <person name="Rensing S.A."/>
            <person name="Rousvoal S."/>
            <person name="Samson G."/>
            <person name="Symeonidi A."/>
            <person name="Weissenbach J."/>
            <person name="Zambounis A."/>
            <person name="Wincker P."/>
            <person name="Boyen C."/>
        </authorList>
    </citation>
    <scope>NUCLEOTIDE SEQUENCE [LARGE SCALE GENOMIC DNA]</scope>
    <source>
        <strain evidence="5">cv. Stackhouse</strain>
    </source>
</reference>
<feature type="compositionally biased region" description="Polar residues" evidence="2">
    <location>
        <begin position="8"/>
        <end position="20"/>
    </location>
</feature>